<dbReference type="PROSITE" id="PS00599">
    <property type="entry name" value="AA_TRANSFER_CLASS_2"/>
    <property type="match status" value="1"/>
</dbReference>
<dbReference type="Pfam" id="PF00155">
    <property type="entry name" value="Aminotran_1_2"/>
    <property type="match status" value="1"/>
</dbReference>
<keyword evidence="15" id="KW-1185">Reference proteome</keyword>
<reference evidence="14 15" key="1">
    <citation type="journal article" date="2014" name="Genome Announc.">
        <title>Draft Genome Sequence of Moraxella bovoculi Strain 237T (ATCC BAA-1259T) Isolated from a Calf with Infectious Bovine Keratoconjunctivitis.</title>
        <authorList>
            <person name="Calcutt M.J."/>
            <person name="Foecking M.F."/>
            <person name="Martin N.T."/>
            <person name="Mhlanga-Mutangadura T."/>
            <person name="Reilly T.J."/>
        </authorList>
    </citation>
    <scope>NUCLEOTIDE SEQUENCE [LARGE SCALE GENOMIC DNA]</scope>
    <source>
        <strain evidence="14 15">237</strain>
    </source>
</reference>
<dbReference type="GO" id="GO:0009102">
    <property type="term" value="P:biotin biosynthetic process"/>
    <property type="evidence" value="ECO:0007669"/>
    <property type="project" value="UniProtKB-KW"/>
</dbReference>
<accession>A0A066UJQ0</accession>
<dbReference type="GO" id="GO:0008710">
    <property type="term" value="F:8-amino-7-oxononanoate synthase activity"/>
    <property type="evidence" value="ECO:0007669"/>
    <property type="project" value="UniProtKB-EC"/>
</dbReference>
<dbReference type="InterPro" id="IPR001917">
    <property type="entry name" value="Aminotrans_II_pyridoxalP_BS"/>
</dbReference>
<proteinExistence type="inferred from homology"/>
<evidence type="ECO:0000256" key="3">
    <source>
        <dbReference type="ARBA" id="ARBA00010008"/>
    </source>
</evidence>
<dbReference type="Proteomes" id="UP000035860">
    <property type="component" value="Unassembled WGS sequence"/>
</dbReference>
<dbReference type="Gene3D" id="3.90.1150.10">
    <property type="entry name" value="Aspartate Aminotransferase, domain 1"/>
    <property type="match status" value="1"/>
</dbReference>
<keyword evidence="6" id="KW-0808">Transferase</keyword>
<gene>
    <name evidence="14" type="ORF">MBO_00305</name>
</gene>
<keyword evidence="8 12" id="KW-0663">Pyridoxal phosphate</keyword>
<protein>
    <recommendedName>
        <fullName evidence="5">8-amino-7-oxononanoate synthase</fullName>
        <ecNumber evidence="5">2.3.1.47</ecNumber>
    </recommendedName>
    <alternativeName>
        <fullName evidence="9">7-keto-8-amino-pelargonic acid synthase</fullName>
    </alternativeName>
    <alternativeName>
        <fullName evidence="10">8-amino-7-ketopelargonate synthase</fullName>
    </alternativeName>
</protein>
<name>A0A066UJQ0_9GAMM</name>
<evidence type="ECO:0000256" key="11">
    <source>
        <dbReference type="ARBA" id="ARBA00047715"/>
    </source>
</evidence>
<dbReference type="eggNOG" id="COG0156">
    <property type="taxonomic scope" value="Bacteria"/>
</dbReference>
<dbReference type="InterPro" id="IPR015421">
    <property type="entry name" value="PyrdxlP-dep_Trfase_major"/>
</dbReference>
<evidence type="ECO:0000256" key="8">
    <source>
        <dbReference type="ARBA" id="ARBA00022898"/>
    </source>
</evidence>
<dbReference type="InterPro" id="IPR050087">
    <property type="entry name" value="AON_synthase_class-II"/>
</dbReference>
<evidence type="ECO:0000256" key="2">
    <source>
        <dbReference type="ARBA" id="ARBA00004746"/>
    </source>
</evidence>
<evidence type="ECO:0000313" key="14">
    <source>
        <dbReference type="EMBL" id="KDN26092.1"/>
    </source>
</evidence>
<sequence>MDKFTPYHERLSALQNAGNIRSFRLQTDLLNLSSNDYLGLARSHLKDEFIRTHQHHADFCFGASSSRLLTGNFDAHEMLEQALQAAYGRSVLTFNSGYHMNIGILPAIADDQTLILADKWVHASMIDGILLAKERGAKFFRYAHQNLTQLAQLLDKHHANYRHIIIMTESVFSMDGDVTDLQALITLKQQYPNVSLYVDEAHGVGVFGECGLGVAETLGVMDEIDFLVGTFGKAWASVGGFIVCDDIIKQLLINSMRPLIFSTNVPPVNALWSAFVFNQSITMQTQRKALLDNARYFRNKIKSLDYECPSDSHIIPIIIGDNQKTIDLAEALQDRGFYVLPIRPPTVPVNTARIRICLTAGITTDQIDEFCRTLEELTRC</sequence>
<feature type="domain" description="Aminotransferase class I/classII large" evidence="13">
    <location>
        <begin position="28"/>
        <end position="374"/>
    </location>
</feature>
<dbReference type="EC" id="2.3.1.47" evidence="5"/>
<comment type="subunit">
    <text evidence="4">Homodimer.</text>
</comment>
<comment type="caution">
    <text evidence="14">The sequence shown here is derived from an EMBL/GenBank/DDBJ whole genome shotgun (WGS) entry which is preliminary data.</text>
</comment>
<evidence type="ECO:0000256" key="6">
    <source>
        <dbReference type="ARBA" id="ARBA00022679"/>
    </source>
</evidence>
<evidence type="ECO:0000256" key="12">
    <source>
        <dbReference type="RuleBase" id="RU003693"/>
    </source>
</evidence>
<evidence type="ECO:0000256" key="10">
    <source>
        <dbReference type="ARBA" id="ARBA00033381"/>
    </source>
</evidence>
<dbReference type="AlphaFoldDB" id="A0A066UJQ0"/>
<dbReference type="InterPro" id="IPR015424">
    <property type="entry name" value="PyrdxlP-dep_Trfase"/>
</dbReference>
<evidence type="ECO:0000256" key="4">
    <source>
        <dbReference type="ARBA" id="ARBA00011738"/>
    </source>
</evidence>
<dbReference type="PANTHER" id="PTHR13693">
    <property type="entry name" value="CLASS II AMINOTRANSFERASE/8-AMINO-7-OXONONANOATE SYNTHASE"/>
    <property type="match status" value="1"/>
</dbReference>
<dbReference type="RefSeq" id="WP_052585186.1">
    <property type="nucleotide sequence ID" value="NZ_AOMT01000004.1"/>
</dbReference>
<evidence type="ECO:0000313" key="15">
    <source>
        <dbReference type="Proteomes" id="UP000035860"/>
    </source>
</evidence>
<dbReference type="EMBL" id="AOMT01000004">
    <property type="protein sequence ID" value="KDN26092.1"/>
    <property type="molecule type" value="Genomic_DNA"/>
</dbReference>
<evidence type="ECO:0000256" key="5">
    <source>
        <dbReference type="ARBA" id="ARBA00013187"/>
    </source>
</evidence>
<dbReference type="PANTHER" id="PTHR13693:SF100">
    <property type="entry name" value="8-AMINO-7-OXONONANOATE SYNTHASE"/>
    <property type="match status" value="1"/>
</dbReference>
<evidence type="ECO:0000256" key="9">
    <source>
        <dbReference type="ARBA" id="ARBA00032610"/>
    </source>
</evidence>
<dbReference type="GO" id="GO:0030170">
    <property type="term" value="F:pyridoxal phosphate binding"/>
    <property type="evidence" value="ECO:0007669"/>
    <property type="project" value="InterPro"/>
</dbReference>
<dbReference type="InterPro" id="IPR004839">
    <property type="entry name" value="Aminotransferase_I/II_large"/>
</dbReference>
<dbReference type="SUPFAM" id="SSF53383">
    <property type="entry name" value="PLP-dependent transferases"/>
    <property type="match status" value="1"/>
</dbReference>
<evidence type="ECO:0000259" key="13">
    <source>
        <dbReference type="Pfam" id="PF00155"/>
    </source>
</evidence>
<comment type="similarity">
    <text evidence="3">Belongs to the class-II pyridoxal-phosphate-dependent aminotransferase family. BioF subfamily.</text>
</comment>
<evidence type="ECO:0000256" key="7">
    <source>
        <dbReference type="ARBA" id="ARBA00022756"/>
    </source>
</evidence>
<organism evidence="14 15">
    <name type="scientific">Moraxella bovoculi 237</name>
    <dbReference type="NCBI Taxonomy" id="743974"/>
    <lineage>
        <taxon>Bacteria</taxon>
        <taxon>Pseudomonadati</taxon>
        <taxon>Pseudomonadota</taxon>
        <taxon>Gammaproteobacteria</taxon>
        <taxon>Moraxellales</taxon>
        <taxon>Moraxellaceae</taxon>
        <taxon>Moraxella</taxon>
    </lineage>
</organism>
<comment type="cofactor">
    <cofactor evidence="1 12">
        <name>pyridoxal 5'-phosphate</name>
        <dbReference type="ChEBI" id="CHEBI:597326"/>
    </cofactor>
</comment>
<comment type="pathway">
    <text evidence="2">Cofactor biosynthesis; biotin biosynthesis.</text>
</comment>
<comment type="catalytic activity">
    <reaction evidence="11">
        <text>6-carboxyhexanoyl-[ACP] + L-alanine + H(+) = (8S)-8-amino-7-oxononanoate + holo-[ACP] + CO2</text>
        <dbReference type="Rhea" id="RHEA:42288"/>
        <dbReference type="Rhea" id="RHEA-COMP:9685"/>
        <dbReference type="Rhea" id="RHEA-COMP:9955"/>
        <dbReference type="ChEBI" id="CHEBI:15378"/>
        <dbReference type="ChEBI" id="CHEBI:16526"/>
        <dbReference type="ChEBI" id="CHEBI:57972"/>
        <dbReference type="ChEBI" id="CHEBI:64479"/>
        <dbReference type="ChEBI" id="CHEBI:78846"/>
        <dbReference type="ChEBI" id="CHEBI:149468"/>
        <dbReference type="EC" id="2.3.1.47"/>
    </reaction>
</comment>
<dbReference type="InterPro" id="IPR015422">
    <property type="entry name" value="PyrdxlP-dep_Trfase_small"/>
</dbReference>
<keyword evidence="7" id="KW-0093">Biotin biosynthesis</keyword>
<evidence type="ECO:0000256" key="1">
    <source>
        <dbReference type="ARBA" id="ARBA00001933"/>
    </source>
</evidence>
<dbReference type="Gene3D" id="3.40.640.10">
    <property type="entry name" value="Type I PLP-dependent aspartate aminotransferase-like (Major domain)"/>
    <property type="match status" value="1"/>
</dbReference>
<dbReference type="OrthoDB" id="9807157at2"/>